<dbReference type="InterPro" id="IPR051212">
    <property type="entry name" value="Type-I_RE_S_subunit"/>
</dbReference>
<dbReference type="GO" id="GO:0009307">
    <property type="term" value="P:DNA restriction-modification system"/>
    <property type="evidence" value="ECO:0007669"/>
    <property type="project" value="UniProtKB-KW"/>
</dbReference>
<evidence type="ECO:0000256" key="1">
    <source>
        <dbReference type="ARBA" id="ARBA00010923"/>
    </source>
</evidence>
<proteinExistence type="inferred from homology"/>
<evidence type="ECO:0000313" key="6">
    <source>
        <dbReference type="EMBL" id="KFI92074.1"/>
    </source>
</evidence>
<name>A0A087D974_9BIFI</name>
<dbReference type="STRING" id="762211.BSTEL_2018"/>
<dbReference type="Gene3D" id="3.90.220.20">
    <property type="entry name" value="DNA methylase specificity domains"/>
    <property type="match status" value="2"/>
</dbReference>
<dbReference type="Proteomes" id="UP000029004">
    <property type="component" value="Unassembled WGS sequence"/>
</dbReference>
<protein>
    <submittedName>
        <fullName evidence="6">Type I restriction-modification system, S subunit</fullName>
    </submittedName>
</protein>
<dbReference type="InterPro" id="IPR000055">
    <property type="entry name" value="Restrct_endonuc_typeI_TRD"/>
</dbReference>
<sequence>MERYAEYKDSGVDWIGKIPEGWETTAARHIFQLHSGKTLPDNLYAEDGAFPVYGGGNVRGRTNFFNVHDQTVIVSRQGATCGTTRLIQGKAWITEHALIAYFLSSDFHKRYFAYVLQAMNLGQLSMTAAQPGISASLVQSQHIPIPGYSEQRAIAEYLNKKTGAIDAAVKDIERSIESLNEYRQSVISEAVTKGLDPNAPMKDSSIDWIGQIPETWNGLRMKAILNRIEQGWSPSAALSIDENNGWHVLTLSAVKHGSFIADAVKPIDMNFAIPANLELSDGDLLMTRANTKELVGDVCLVDDCPPHVIPSDLIYRLTLNRSLALPRFIMYALLSNMVRRQISAAAKGSSGTMPKISHNIIKQLQLCLPPLSEQQSIINHLDNATAGIDSLIQQKQSLVVRLKEYRTSLISECVTGKVKVPGVEE</sequence>
<comment type="subunit">
    <text evidence="4">The methyltransferase is composed of M and S polypeptides.</text>
</comment>
<feature type="domain" description="Type I restriction modification DNA specificity" evidence="5">
    <location>
        <begin position="293"/>
        <end position="396"/>
    </location>
</feature>
<keyword evidence="2" id="KW-0680">Restriction system</keyword>
<dbReference type="CDD" id="cd17266">
    <property type="entry name" value="RMtype1_S_Sau1132ORF3780P-TRD2-CR2_like"/>
    <property type="match status" value="1"/>
</dbReference>
<dbReference type="PANTHER" id="PTHR43140">
    <property type="entry name" value="TYPE-1 RESTRICTION ENZYME ECOKI SPECIFICITY PROTEIN"/>
    <property type="match status" value="1"/>
</dbReference>
<dbReference type="AlphaFoldDB" id="A0A087D974"/>
<feature type="domain" description="Type I restriction modification DNA specificity" evidence="5">
    <location>
        <begin position="19"/>
        <end position="163"/>
    </location>
</feature>
<evidence type="ECO:0000256" key="4">
    <source>
        <dbReference type="ARBA" id="ARBA00038652"/>
    </source>
</evidence>
<dbReference type="PANTHER" id="PTHR43140:SF1">
    <property type="entry name" value="TYPE I RESTRICTION ENZYME ECOKI SPECIFICITY SUBUNIT"/>
    <property type="match status" value="1"/>
</dbReference>
<evidence type="ECO:0000313" key="7">
    <source>
        <dbReference type="Proteomes" id="UP000029004"/>
    </source>
</evidence>
<dbReference type="RefSeq" id="WP_034530352.1">
    <property type="nucleotide sequence ID" value="NZ_JGZP01000031.1"/>
</dbReference>
<dbReference type="REBASE" id="384971">
    <property type="entry name" value="S.Bst23968ORF2017P"/>
</dbReference>
<evidence type="ECO:0000256" key="2">
    <source>
        <dbReference type="ARBA" id="ARBA00022747"/>
    </source>
</evidence>
<comment type="caution">
    <text evidence="6">The sequence shown here is derived from an EMBL/GenBank/DDBJ whole genome shotgun (WGS) entry which is preliminary data.</text>
</comment>
<dbReference type="eggNOG" id="COG0732">
    <property type="taxonomic scope" value="Bacteria"/>
</dbReference>
<dbReference type="SUPFAM" id="SSF116734">
    <property type="entry name" value="DNA methylase specificity domain"/>
    <property type="match status" value="2"/>
</dbReference>
<dbReference type="InterPro" id="IPR044946">
    <property type="entry name" value="Restrct_endonuc_typeI_TRD_sf"/>
</dbReference>
<gene>
    <name evidence="6" type="ORF">BSTEL_2018</name>
</gene>
<dbReference type="EMBL" id="JGZP01000031">
    <property type="protein sequence ID" value="KFI92074.1"/>
    <property type="molecule type" value="Genomic_DNA"/>
</dbReference>
<keyword evidence="3" id="KW-0238">DNA-binding</keyword>
<dbReference type="Gene3D" id="1.10.287.1120">
    <property type="entry name" value="Bipartite methylase S protein"/>
    <property type="match status" value="1"/>
</dbReference>
<dbReference type="CDD" id="cd17261">
    <property type="entry name" value="RMtype1_S_EcoKI-TRD2-CR2_like"/>
    <property type="match status" value="1"/>
</dbReference>
<dbReference type="OrthoDB" id="3197085at2"/>
<reference evidence="6 7" key="1">
    <citation type="submission" date="2014-03" db="EMBL/GenBank/DDBJ databases">
        <title>Genomics of Bifidobacteria.</title>
        <authorList>
            <person name="Ventura M."/>
            <person name="Milani C."/>
            <person name="Lugli G.A."/>
        </authorList>
    </citation>
    <scope>NUCLEOTIDE SEQUENCE [LARGE SCALE GENOMIC DNA]</scope>
    <source>
        <strain evidence="6 7">DSM 23968</strain>
    </source>
</reference>
<dbReference type="Pfam" id="PF01420">
    <property type="entry name" value="Methylase_S"/>
    <property type="match status" value="2"/>
</dbReference>
<evidence type="ECO:0000256" key="3">
    <source>
        <dbReference type="ARBA" id="ARBA00023125"/>
    </source>
</evidence>
<comment type="similarity">
    <text evidence="1">Belongs to the type-I restriction system S methylase family.</text>
</comment>
<dbReference type="GO" id="GO:0003677">
    <property type="term" value="F:DNA binding"/>
    <property type="evidence" value="ECO:0007669"/>
    <property type="project" value="UniProtKB-KW"/>
</dbReference>
<evidence type="ECO:0000259" key="5">
    <source>
        <dbReference type="Pfam" id="PF01420"/>
    </source>
</evidence>
<accession>A0A087D974</accession>
<organism evidence="6 7">
    <name type="scientific">Bifidobacterium stellenboschense</name>
    <dbReference type="NCBI Taxonomy" id="762211"/>
    <lineage>
        <taxon>Bacteria</taxon>
        <taxon>Bacillati</taxon>
        <taxon>Actinomycetota</taxon>
        <taxon>Actinomycetes</taxon>
        <taxon>Bifidobacteriales</taxon>
        <taxon>Bifidobacteriaceae</taxon>
        <taxon>Bifidobacterium</taxon>
    </lineage>
</organism>
<keyword evidence="7" id="KW-1185">Reference proteome</keyword>